<dbReference type="PANTHER" id="PTHR35936">
    <property type="entry name" value="MEMBRANE-BOUND LYTIC MUREIN TRANSGLYCOSYLASE F"/>
    <property type="match status" value="1"/>
</dbReference>
<feature type="signal peptide" evidence="2">
    <location>
        <begin position="1"/>
        <end position="22"/>
    </location>
</feature>
<evidence type="ECO:0000259" key="3">
    <source>
        <dbReference type="SMART" id="SM00062"/>
    </source>
</evidence>
<evidence type="ECO:0000256" key="1">
    <source>
        <dbReference type="ARBA" id="ARBA00022729"/>
    </source>
</evidence>
<dbReference type="SUPFAM" id="SSF53850">
    <property type="entry name" value="Periplasmic binding protein-like II"/>
    <property type="match status" value="1"/>
</dbReference>
<sequence>MKKVLVLLTAGLLLVGCSSAPATPNSTGQPTEGTKEKFTVAMECNYAPFNWTQTTANDTAVQISATDYCDGYDVAIARKIADSLGQELEIKSIAWEGLITGLNNDEVDAIIAGMTATPERAEAIDFTKPYYESQMVMIVRGDDELANATSIQDFTGKKVLGQINTLYDDVIDQIEGVNHMTPQATYPRMVLSLQQGEVDGLTAELPVAQGVVAANPDLKIVTFEEGKGFDADTTVSIAIKKGNTELLNKVQAALDSITEEERVEIMKAATDRQPATAE</sequence>
<dbReference type="CDD" id="cd13627">
    <property type="entry name" value="PBP2_AA_binding_like_2"/>
    <property type="match status" value="1"/>
</dbReference>
<dbReference type="EMBL" id="FUWY01000001">
    <property type="protein sequence ID" value="SJZ41511.1"/>
    <property type="molecule type" value="Genomic_DNA"/>
</dbReference>
<protein>
    <submittedName>
        <fullName evidence="4">Putative lysine transport system substrate-binding protein</fullName>
    </submittedName>
</protein>
<dbReference type="Proteomes" id="UP000243297">
    <property type="component" value="Unassembled WGS sequence"/>
</dbReference>
<feature type="domain" description="Solute-binding protein family 3/N-terminal" evidence="3">
    <location>
        <begin position="37"/>
        <end position="273"/>
    </location>
</feature>
<accession>A0A1T4KGI2</accession>
<dbReference type="OrthoDB" id="8613538at2"/>
<dbReference type="Gene3D" id="3.40.190.10">
    <property type="entry name" value="Periplasmic binding protein-like II"/>
    <property type="match status" value="2"/>
</dbReference>
<dbReference type="InterPro" id="IPR001638">
    <property type="entry name" value="Solute-binding_3/MltF_N"/>
</dbReference>
<gene>
    <name evidence="4" type="ORF">SAMN02745191_0523</name>
</gene>
<name>A0A1T4KGI2_9FIRM</name>
<dbReference type="PANTHER" id="PTHR35936:SF19">
    <property type="entry name" value="AMINO-ACID-BINDING PROTEIN YXEM-RELATED"/>
    <property type="match status" value="1"/>
</dbReference>
<feature type="chain" id="PRO_5013363863" evidence="2">
    <location>
        <begin position="23"/>
        <end position="278"/>
    </location>
</feature>
<dbReference type="AlphaFoldDB" id="A0A1T4KGI2"/>
<organism evidence="4 5">
    <name type="scientific">Anaerorhabdus furcosa</name>
    <dbReference type="NCBI Taxonomy" id="118967"/>
    <lineage>
        <taxon>Bacteria</taxon>
        <taxon>Bacillati</taxon>
        <taxon>Bacillota</taxon>
        <taxon>Erysipelotrichia</taxon>
        <taxon>Erysipelotrichales</taxon>
        <taxon>Erysipelotrichaceae</taxon>
        <taxon>Anaerorhabdus</taxon>
    </lineage>
</organism>
<reference evidence="5" key="1">
    <citation type="submission" date="2017-02" db="EMBL/GenBank/DDBJ databases">
        <authorList>
            <person name="Varghese N."/>
            <person name="Submissions S."/>
        </authorList>
    </citation>
    <scope>NUCLEOTIDE SEQUENCE [LARGE SCALE GENOMIC DNA]</scope>
    <source>
        <strain evidence="5">ATCC 25662</strain>
    </source>
</reference>
<dbReference type="STRING" id="118967.SAMN02745191_0523"/>
<dbReference type="PROSITE" id="PS51257">
    <property type="entry name" value="PROKAR_LIPOPROTEIN"/>
    <property type="match status" value="1"/>
</dbReference>
<dbReference type="Pfam" id="PF00497">
    <property type="entry name" value="SBP_bac_3"/>
    <property type="match status" value="1"/>
</dbReference>
<evidence type="ECO:0000313" key="4">
    <source>
        <dbReference type="EMBL" id="SJZ41511.1"/>
    </source>
</evidence>
<keyword evidence="1 2" id="KW-0732">Signal</keyword>
<dbReference type="SMART" id="SM00062">
    <property type="entry name" value="PBPb"/>
    <property type="match status" value="1"/>
</dbReference>
<evidence type="ECO:0000256" key="2">
    <source>
        <dbReference type="SAM" id="SignalP"/>
    </source>
</evidence>
<proteinExistence type="predicted"/>
<evidence type="ECO:0000313" key="5">
    <source>
        <dbReference type="Proteomes" id="UP000243297"/>
    </source>
</evidence>
<keyword evidence="5" id="KW-1185">Reference proteome</keyword>
<dbReference type="RefSeq" id="WP_078710955.1">
    <property type="nucleotide sequence ID" value="NZ_FUWY01000001.1"/>
</dbReference>